<dbReference type="EMBL" id="BQNB010014746">
    <property type="protein sequence ID" value="GJT31906.1"/>
    <property type="molecule type" value="Genomic_DNA"/>
</dbReference>
<reference evidence="2" key="2">
    <citation type="submission" date="2022-01" db="EMBL/GenBank/DDBJ databases">
        <authorList>
            <person name="Yamashiro T."/>
            <person name="Shiraishi A."/>
            <person name="Satake H."/>
            <person name="Nakayama K."/>
        </authorList>
    </citation>
    <scope>NUCLEOTIDE SEQUENCE</scope>
</reference>
<sequence>MKRVGKGFSRRDTPLFPTMMVQAQQEQGEGLAIPTDPHNTPTIIQPSTSQPQKKQRSRSPKRKDTELPQPCGPTTNVADEAVYKERDDSLERASTTATGLDAEQDRGNINKTQFKATPNEPSSPGTSSGGGPRSQETMRDIIAQTRSENVSKFSNDPLLARDCSSLGDYKFETESQEVKEERRVKNSQAQKIIQAITLVDETQGRYGDDIMFDVSDFAGEEVFVAEQGVFDKDVNLSVDEVTLAQALAALKSAKVQEKANVVVEPTSTYTNSFFTTTIMGKDLGQGLQAEFDEQERIEREKIEANIALKETWDDIQAKIEADQLLAERLQAREQEELTIEEKAILFQQLLEKRRKHFAAKRVEEKRNRPPTKAQQRSIITELVEESEVRAEGGKTRVEGSSKRAGEELEQESSKKQKLEEDKETAELQRLIEVVPDKEKVAINAIPLETKPPSYYQRRKDP</sequence>
<evidence type="ECO:0000313" key="2">
    <source>
        <dbReference type="EMBL" id="GJT31906.1"/>
    </source>
</evidence>
<feature type="region of interest" description="Disordered" evidence="1">
    <location>
        <begin position="387"/>
        <end position="424"/>
    </location>
</feature>
<feature type="region of interest" description="Disordered" evidence="1">
    <location>
        <begin position="1"/>
        <end position="135"/>
    </location>
</feature>
<accession>A0ABQ5D133</accession>
<dbReference type="Proteomes" id="UP001151760">
    <property type="component" value="Unassembled WGS sequence"/>
</dbReference>
<proteinExistence type="predicted"/>
<evidence type="ECO:0000256" key="1">
    <source>
        <dbReference type="SAM" id="MobiDB-lite"/>
    </source>
</evidence>
<organism evidence="2 3">
    <name type="scientific">Tanacetum coccineum</name>
    <dbReference type="NCBI Taxonomy" id="301880"/>
    <lineage>
        <taxon>Eukaryota</taxon>
        <taxon>Viridiplantae</taxon>
        <taxon>Streptophyta</taxon>
        <taxon>Embryophyta</taxon>
        <taxon>Tracheophyta</taxon>
        <taxon>Spermatophyta</taxon>
        <taxon>Magnoliopsida</taxon>
        <taxon>eudicotyledons</taxon>
        <taxon>Gunneridae</taxon>
        <taxon>Pentapetalae</taxon>
        <taxon>asterids</taxon>
        <taxon>campanulids</taxon>
        <taxon>Asterales</taxon>
        <taxon>Asteraceae</taxon>
        <taxon>Asteroideae</taxon>
        <taxon>Anthemideae</taxon>
        <taxon>Anthemidinae</taxon>
        <taxon>Tanacetum</taxon>
    </lineage>
</organism>
<protein>
    <submittedName>
        <fullName evidence="2">Uncharacterized protein</fullName>
    </submittedName>
</protein>
<comment type="caution">
    <text evidence="2">The sequence shown here is derived from an EMBL/GenBank/DDBJ whole genome shotgun (WGS) entry which is preliminary data.</text>
</comment>
<reference evidence="2" key="1">
    <citation type="journal article" date="2022" name="Int. J. Mol. Sci.">
        <title>Draft Genome of Tanacetum Coccineum: Genomic Comparison of Closely Related Tanacetum-Family Plants.</title>
        <authorList>
            <person name="Yamashiro T."/>
            <person name="Shiraishi A."/>
            <person name="Nakayama K."/>
            <person name="Satake H."/>
        </authorList>
    </citation>
    <scope>NUCLEOTIDE SEQUENCE</scope>
</reference>
<feature type="compositionally biased region" description="Basic and acidic residues" evidence="1">
    <location>
        <begin position="81"/>
        <end position="91"/>
    </location>
</feature>
<feature type="compositionally biased region" description="Polar residues" evidence="1">
    <location>
        <begin position="109"/>
        <end position="120"/>
    </location>
</feature>
<keyword evidence="3" id="KW-1185">Reference proteome</keyword>
<gene>
    <name evidence="2" type="ORF">Tco_0922325</name>
</gene>
<name>A0ABQ5D133_9ASTR</name>
<evidence type="ECO:0000313" key="3">
    <source>
        <dbReference type="Proteomes" id="UP001151760"/>
    </source>
</evidence>